<feature type="transmembrane region" description="Helical" evidence="14">
    <location>
        <begin position="7"/>
        <end position="30"/>
    </location>
</feature>
<dbReference type="GO" id="GO:0051377">
    <property type="term" value="F:mannose-ethanolamine phosphotransferase activity"/>
    <property type="evidence" value="ECO:0007669"/>
    <property type="project" value="UniProtKB-UniRule"/>
</dbReference>
<sequence>MARLGRLGFLSIAVVFHVIYIYSIFSIYFVSPVVHGMREHHVPGKEAPATRLVLFVGDGLRADKAFQSFPDPSPSDDSLESAKKPRPLAPFLRSRVLDHGTFGVSHTRVPTESRPGHVALIAGLYEDVSAVTTGWKLNPVNFDSVFNRSRHTWSWGSPDILPMFEKGAVPGRVDADTYDPEFEDFSKSAVELDIWVFDKVKKLFKDAKTNATLDTELRQEKNVFFLHLLGLDTTGHSFRPYSKEYLNNIKVVDKGVQEITELLEEFYGDGKTAFVFTADHGMSDWGSHGDGHPDNTRTPLIAWGSGVARPLISATGKAEGHEDRFSYDWGLNHVQRNDVAQADVAALMAYLVGIAFPVNSVGELPLAYLDATPKAKAEALLTNAKEILEMYYVKEDQKKSTELRYKPFPGLGDDEHSVEHRIALIQESIDSGNADKAIQQCHELIKLGLEGLRYLQTYDWLFLQTLVTAGYLGFIAFAITTVIDLHVLHGQTETLRTVASMIAFSSVLVALYSVLFIQQSPWIYYAYAFFPVIFWEEVFARRAALVKGKDVLFRHISSSWDVFKLVLGALAFVGLVEALVQSYFRREIFTFCYLIASFWPALYGMDFIRENVLLSVMWATSCNLMSIFTLLPANKTEDLGLIMLGGFSMLAVGIGYLIYEKSILVDSKTSNDSLSPAQDWVSRVIMGSQVGLIALAMVVTKSAIWYIQAREGLPLGTQTVGWITLVASLTVPFLHGLRPNNHYIHRLMVIFLAFAPSFIILTISYEGLFYFAFCMCLFSWVRLEHHIYQHNASQTTANPSPETSSNGSAPAPPSSQKKGEYRALTLADARIALFFLFLLQSGFFSTGNIASISSFSLDAVYRLLPVFDPFSQGALLLLKLMIPFAVMSANLGILNKRLGVAPSAVFMIVVAVGDVMTLNFFYLVRDEGSWLEIGSTISHFVIASLLGVFVAGLEFGSEVIVRGVEFGGEDGIGKKAVVGGENDVVEKVENGNVNGKAKVA</sequence>
<feature type="transmembrane region" description="Helical" evidence="14">
    <location>
        <begin position="639"/>
        <end position="659"/>
    </location>
</feature>
<feature type="transmembrane region" description="Helical" evidence="14">
    <location>
        <begin position="460"/>
        <end position="483"/>
    </location>
</feature>
<keyword evidence="18" id="KW-1185">Reference proteome</keyword>
<evidence type="ECO:0000256" key="8">
    <source>
        <dbReference type="ARBA" id="ARBA00022824"/>
    </source>
</evidence>
<dbReference type="OrthoDB" id="2748310at2759"/>
<keyword evidence="6 14" id="KW-0808">Transferase</keyword>
<feature type="transmembrane region" description="Helical" evidence="14">
    <location>
        <begin position="719"/>
        <end position="737"/>
    </location>
</feature>
<dbReference type="EC" id="2.-.-.-" evidence="14"/>
<comment type="function">
    <text evidence="13 14">Ethanolamine phosphate transferase involved in glycosylphosphatidylinositol-anchor biosynthesis. Transfers ethanolamine phosphate to the first alpha-1,4-linked mannose of the glycosylphosphatidylinositol precursor of GPI-anchor.</text>
</comment>
<dbReference type="InterPro" id="IPR017852">
    <property type="entry name" value="GPI_EtnP_transferase_1_C"/>
</dbReference>
<dbReference type="FunFam" id="3.40.720.10:FF:000015">
    <property type="entry name" value="GPI ethanolamine phosphate transferase 1"/>
    <property type="match status" value="1"/>
</dbReference>
<feature type="transmembrane region" description="Helical" evidence="14">
    <location>
        <begin position="744"/>
        <end position="761"/>
    </location>
</feature>
<dbReference type="GO" id="GO:0005789">
    <property type="term" value="C:endoplasmic reticulum membrane"/>
    <property type="evidence" value="ECO:0007669"/>
    <property type="project" value="UniProtKB-SubCell"/>
</dbReference>
<dbReference type="InterPro" id="IPR002591">
    <property type="entry name" value="Phosphodiest/P_Trfase"/>
</dbReference>
<evidence type="ECO:0000256" key="13">
    <source>
        <dbReference type="ARBA" id="ARBA00024850"/>
    </source>
</evidence>
<dbReference type="Proteomes" id="UP000799536">
    <property type="component" value="Unassembled WGS sequence"/>
</dbReference>
<evidence type="ECO:0000256" key="14">
    <source>
        <dbReference type="RuleBase" id="RU367138"/>
    </source>
</evidence>
<evidence type="ECO:0000256" key="10">
    <source>
        <dbReference type="ARBA" id="ARBA00023136"/>
    </source>
</evidence>
<evidence type="ECO:0000313" key="18">
    <source>
        <dbReference type="Proteomes" id="UP000799536"/>
    </source>
</evidence>
<evidence type="ECO:0000256" key="9">
    <source>
        <dbReference type="ARBA" id="ARBA00022989"/>
    </source>
</evidence>
<gene>
    <name evidence="17" type="ORF">GQ43DRAFT_420796</name>
</gene>
<evidence type="ECO:0000256" key="4">
    <source>
        <dbReference type="ARBA" id="ARBA00020831"/>
    </source>
</evidence>
<feature type="transmembrane region" description="Helical" evidence="14">
    <location>
        <begin position="831"/>
        <end position="853"/>
    </location>
</feature>
<feature type="transmembrane region" description="Helical" evidence="14">
    <location>
        <begin position="905"/>
        <end position="924"/>
    </location>
</feature>
<proteinExistence type="inferred from homology"/>
<dbReference type="Pfam" id="PF01663">
    <property type="entry name" value="Phosphodiest"/>
    <property type="match status" value="1"/>
</dbReference>
<dbReference type="InterPro" id="IPR007070">
    <property type="entry name" value="GPI_EtnP_transferase_1"/>
</dbReference>
<evidence type="ECO:0000256" key="7">
    <source>
        <dbReference type="ARBA" id="ARBA00022692"/>
    </source>
</evidence>
<keyword evidence="11" id="KW-0325">Glycoprotein</keyword>
<dbReference type="InterPro" id="IPR017850">
    <property type="entry name" value="Alkaline_phosphatase_core_sf"/>
</dbReference>
<protein>
    <recommendedName>
        <fullName evidence="4 14">GPI ethanolamine phosphate transferase 1</fullName>
        <ecNumber evidence="14">2.-.-.-</ecNumber>
    </recommendedName>
</protein>
<organism evidence="17 18">
    <name type="scientific">Delitschia confertaspora ATCC 74209</name>
    <dbReference type="NCBI Taxonomy" id="1513339"/>
    <lineage>
        <taxon>Eukaryota</taxon>
        <taxon>Fungi</taxon>
        <taxon>Dikarya</taxon>
        <taxon>Ascomycota</taxon>
        <taxon>Pezizomycotina</taxon>
        <taxon>Dothideomycetes</taxon>
        <taxon>Pleosporomycetidae</taxon>
        <taxon>Pleosporales</taxon>
        <taxon>Delitschiaceae</taxon>
        <taxon>Delitschia</taxon>
    </lineage>
</organism>
<feature type="compositionally biased region" description="Polar residues" evidence="15">
    <location>
        <begin position="794"/>
        <end position="807"/>
    </location>
</feature>
<feature type="transmembrane region" description="Helical" evidence="14">
    <location>
        <begin position="561"/>
        <end position="582"/>
    </location>
</feature>
<feature type="transmembrane region" description="Helical" evidence="14">
    <location>
        <begin position="930"/>
        <end position="953"/>
    </location>
</feature>
<evidence type="ECO:0000256" key="11">
    <source>
        <dbReference type="ARBA" id="ARBA00023180"/>
    </source>
</evidence>
<feature type="transmembrane region" description="Helical" evidence="14">
    <location>
        <begin position="495"/>
        <end position="516"/>
    </location>
</feature>
<accession>A0A9P4JJ28</accession>
<dbReference type="GO" id="GO:0071555">
    <property type="term" value="P:cell wall organization"/>
    <property type="evidence" value="ECO:0007669"/>
    <property type="project" value="UniProtKB-KW"/>
</dbReference>
<dbReference type="Gene3D" id="3.40.720.10">
    <property type="entry name" value="Alkaline Phosphatase, subunit A"/>
    <property type="match status" value="1"/>
</dbReference>
<comment type="subcellular location">
    <subcellularLocation>
        <location evidence="1 14">Endoplasmic reticulum membrane</location>
        <topology evidence="1 14">Multi-pass membrane protein</topology>
    </subcellularLocation>
</comment>
<dbReference type="PANTHER" id="PTHR12250">
    <property type="entry name" value="PHOSPHATIDYLINOSITOL GLYCAN, CLASS N"/>
    <property type="match status" value="1"/>
</dbReference>
<dbReference type="SUPFAM" id="SSF53649">
    <property type="entry name" value="Alkaline phosphatase-like"/>
    <property type="match status" value="1"/>
</dbReference>
<comment type="caution">
    <text evidence="17">The sequence shown here is derived from an EMBL/GenBank/DDBJ whole genome shotgun (WGS) entry which is preliminary data.</text>
</comment>
<keyword evidence="10 14" id="KW-0472">Membrane</keyword>
<keyword evidence="8 14" id="KW-0256">Endoplasmic reticulum</keyword>
<evidence type="ECO:0000256" key="1">
    <source>
        <dbReference type="ARBA" id="ARBA00004477"/>
    </source>
</evidence>
<feature type="transmembrane region" description="Helical" evidence="14">
    <location>
        <begin position="873"/>
        <end position="893"/>
    </location>
</feature>
<feature type="transmembrane region" description="Helical" evidence="14">
    <location>
        <begin position="522"/>
        <end position="540"/>
    </location>
</feature>
<evidence type="ECO:0000256" key="12">
    <source>
        <dbReference type="ARBA" id="ARBA00023316"/>
    </source>
</evidence>
<evidence type="ECO:0000256" key="15">
    <source>
        <dbReference type="SAM" id="MobiDB-lite"/>
    </source>
</evidence>
<evidence type="ECO:0000259" key="16">
    <source>
        <dbReference type="Pfam" id="PF04987"/>
    </source>
</evidence>
<dbReference type="EMBL" id="ML994090">
    <property type="protein sequence ID" value="KAF2199199.1"/>
    <property type="molecule type" value="Genomic_DNA"/>
</dbReference>
<evidence type="ECO:0000256" key="2">
    <source>
        <dbReference type="ARBA" id="ARBA00004687"/>
    </source>
</evidence>
<comment type="pathway">
    <text evidence="2 14">Glycolipid biosynthesis; glycosylphosphatidylinositol-anchor biosynthesis.</text>
</comment>
<dbReference type="InterPro" id="IPR037671">
    <property type="entry name" value="PIGN_N"/>
</dbReference>
<feature type="domain" description="GPI ethanolamine phosphate transferase 1 C-terminal" evidence="16">
    <location>
        <begin position="450"/>
        <end position="929"/>
    </location>
</feature>
<feature type="transmembrane region" description="Helical" evidence="14">
    <location>
        <begin position="612"/>
        <end position="633"/>
    </location>
</feature>
<name>A0A9P4JJ28_9PLEO</name>
<evidence type="ECO:0000256" key="5">
    <source>
        <dbReference type="ARBA" id="ARBA00022502"/>
    </source>
</evidence>
<keyword evidence="9 14" id="KW-1133">Transmembrane helix</keyword>
<dbReference type="Pfam" id="PF04987">
    <property type="entry name" value="PigN"/>
    <property type="match status" value="1"/>
</dbReference>
<dbReference type="GO" id="GO:0006506">
    <property type="term" value="P:GPI anchor biosynthetic process"/>
    <property type="evidence" value="ECO:0007669"/>
    <property type="project" value="UniProtKB-KW"/>
</dbReference>
<reference evidence="17" key="1">
    <citation type="journal article" date="2020" name="Stud. Mycol.">
        <title>101 Dothideomycetes genomes: a test case for predicting lifestyles and emergence of pathogens.</title>
        <authorList>
            <person name="Haridas S."/>
            <person name="Albert R."/>
            <person name="Binder M."/>
            <person name="Bloem J."/>
            <person name="Labutti K."/>
            <person name="Salamov A."/>
            <person name="Andreopoulos B."/>
            <person name="Baker S."/>
            <person name="Barry K."/>
            <person name="Bills G."/>
            <person name="Bluhm B."/>
            <person name="Cannon C."/>
            <person name="Castanera R."/>
            <person name="Culley D."/>
            <person name="Daum C."/>
            <person name="Ezra D."/>
            <person name="Gonzalez J."/>
            <person name="Henrissat B."/>
            <person name="Kuo A."/>
            <person name="Liang C."/>
            <person name="Lipzen A."/>
            <person name="Lutzoni F."/>
            <person name="Magnuson J."/>
            <person name="Mondo S."/>
            <person name="Nolan M."/>
            <person name="Ohm R."/>
            <person name="Pangilinan J."/>
            <person name="Park H.-J."/>
            <person name="Ramirez L."/>
            <person name="Alfaro M."/>
            <person name="Sun H."/>
            <person name="Tritt A."/>
            <person name="Yoshinaga Y."/>
            <person name="Zwiers L.-H."/>
            <person name="Turgeon B."/>
            <person name="Goodwin S."/>
            <person name="Spatafora J."/>
            <person name="Crous P."/>
            <person name="Grigoriev I."/>
        </authorList>
    </citation>
    <scope>NUCLEOTIDE SEQUENCE</scope>
    <source>
        <strain evidence="17">ATCC 74209</strain>
    </source>
</reference>
<keyword evidence="12" id="KW-0961">Cell wall biogenesis/degradation</keyword>
<dbReference type="CDD" id="cd16020">
    <property type="entry name" value="GPI_EPT_1"/>
    <property type="match status" value="1"/>
</dbReference>
<dbReference type="PANTHER" id="PTHR12250:SF0">
    <property type="entry name" value="GPI ETHANOLAMINE PHOSPHATE TRANSFERASE 1"/>
    <property type="match status" value="1"/>
</dbReference>
<evidence type="ECO:0000313" key="17">
    <source>
        <dbReference type="EMBL" id="KAF2199199.1"/>
    </source>
</evidence>
<comment type="similarity">
    <text evidence="3 14">Belongs to the PIGG/PIGN/PIGO family. PIGN subfamily.</text>
</comment>
<feature type="transmembrane region" description="Helical" evidence="14">
    <location>
        <begin position="680"/>
        <end position="707"/>
    </location>
</feature>
<dbReference type="AlphaFoldDB" id="A0A9P4JJ28"/>
<keyword evidence="5 14" id="KW-0337">GPI-anchor biosynthesis</keyword>
<evidence type="ECO:0000256" key="3">
    <source>
        <dbReference type="ARBA" id="ARBA00008400"/>
    </source>
</evidence>
<keyword evidence="7 14" id="KW-0812">Transmembrane</keyword>
<evidence type="ECO:0000256" key="6">
    <source>
        <dbReference type="ARBA" id="ARBA00022679"/>
    </source>
</evidence>
<feature type="region of interest" description="Disordered" evidence="15">
    <location>
        <begin position="794"/>
        <end position="817"/>
    </location>
</feature>